<dbReference type="InterPro" id="IPR052929">
    <property type="entry name" value="RNase_H-like_EbsB-rel"/>
</dbReference>
<organism evidence="2 3">
    <name type="scientific">Coffea arabica</name>
    <name type="common">Arabian coffee</name>
    <dbReference type="NCBI Taxonomy" id="13443"/>
    <lineage>
        <taxon>Eukaryota</taxon>
        <taxon>Viridiplantae</taxon>
        <taxon>Streptophyta</taxon>
        <taxon>Embryophyta</taxon>
        <taxon>Tracheophyta</taxon>
        <taxon>Spermatophyta</taxon>
        <taxon>Magnoliopsida</taxon>
        <taxon>eudicotyledons</taxon>
        <taxon>Gunneridae</taxon>
        <taxon>Pentapetalae</taxon>
        <taxon>asterids</taxon>
        <taxon>lamiids</taxon>
        <taxon>Gentianales</taxon>
        <taxon>Rubiaceae</taxon>
        <taxon>Ixoroideae</taxon>
        <taxon>Gardenieae complex</taxon>
        <taxon>Bertiereae - Coffeeae clade</taxon>
        <taxon>Coffeeae</taxon>
        <taxon>Coffea</taxon>
    </lineage>
</organism>
<dbReference type="PANTHER" id="PTHR47074">
    <property type="entry name" value="BNAC02G40300D PROTEIN"/>
    <property type="match status" value="1"/>
</dbReference>
<dbReference type="SUPFAM" id="SSF53098">
    <property type="entry name" value="Ribonuclease H-like"/>
    <property type="match status" value="1"/>
</dbReference>
<dbReference type="PANTHER" id="PTHR47074:SF11">
    <property type="entry name" value="REVERSE TRANSCRIPTASE-LIKE PROTEIN"/>
    <property type="match status" value="1"/>
</dbReference>
<gene>
    <name evidence="3" type="primary">LOC140005032</name>
</gene>
<sequence>MFWRFPQEGWVKINTDAALQQKEGLAGWGVVARDWQGKVLKAWAIPNRSCSNPKLEESMALRAAMLLAKQQGWKKVVFESDCLQMVEEINKEQLYEIGSVVLDDIRELRTNFYECCFTFTRRVNNFVSHRLAKLAISSKTLTEWKDIFPDWLPALVQADIEGSCPSYM</sequence>
<name>A0ABM4U1N6_COFAR</name>
<accession>A0ABM4U1N6</accession>
<proteinExistence type="predicted"/>
<dbReference type="InterPro" id="IPR002156">
    <property type="entry name" value="RNaseH_domain"/>
</dbReference>
<dbReference type="InterPro" id="IPR012337">
    <property type="entry name" value="RNaseH-like_sf"/>
</dbReference>
<dbReference type="Proteomes" id="UP001652660">
    <property type="component" value="Chromosome 4c"/>
</dbReference>
<evidence type="ECO:0000313" key="3">
    <source>
        <dbReference type="RefSeq" id="XP_071901202.1"/>
    </source>
</evidence>
<reference evidence="3" key="1">
    <citation type="submission" date="2025-08" db="UniProtKB">
        <authorList>
            <consortium name="RefSeq"/>
        </authorList>
    </citation>
    <scope>IDENTIFICATION</scope>
    <source>
        <tissue evidence="3">Leaves</tissue>
    </source>
</reference>
<evidence type="ECO:0000259" key="1">
    <source>
        <dbReference type="Pfam" id="PF13456"/>
    </source>
</evidence>
<dbReference type="Gene3D" id="3.30.420.10">
    <property type="entry name" value="Ribonuclease H-like superfamily/Ribonuclease H"/>
    <property type="match status" value="1"/>
</dbReference>
<dbReference type="Pfam" id="PF13456">
    <property type="entry name" value="RVT_3"/>
    <property type="match status" value="1"/>
</dbReference>
<evidence type="ECO:0000313" key="2">
    <source>
        <dbReference type="Proteomes" id="UP001652660"/>
    </source>
</evidence>
<dbReference type="InterPro" id="IPR044730">
    <property type="entry name" value="RNase_H-like_dom_plant"/>
</dbReference>
<feature type="domain" description="RNase H type-1" evidence="1">
    <location>
        <begin position="14"/>
        <end position="135"/>
    </location>
</feature>
<dbReference type="GeneID" id="140005032"/>
<keyword evidence="2" id="KW-1185">Reference proteome</keyword>
<protein>
    <recommendedName>
        <fullName evidence="1">RNase H type-1 domain-containing protein</fullName>
    </recommendedName>
</protein>
<dbReference type="CDD" id="cd06222">
    <property type="entry name" value="RNase_H_like"/>
    <property type="match status" value="1"/>
</dbReference>
<dbReference type="RefSeq" id="XP_071901202.1">
    <property type="nucleotide sequence ID" value="XM_072045101.1"/>
</dbReference>
<dbReference type="InterPro" id="IPR036397">
    <property type="entry name" value="RNaseH_sf"/>
</dbReference>